<evidence type="ECO:0000313" key="3">
    <source>
        <dbReference type="Proteomes" id="UP001500552"/>
    </source>
</evidence>
<dbReference type="EMBL" id="BAABHC010000039">
    <property type="protein sequence ID" value="GAA4443856.1"/>
    <property type="molecule type" value="Genomic_DNA"/>
</dbReference>
<gene>
    <name evidence="2" type="ORF">GCM10023188_44980</name>
</gene>
<keyword evidence="1" id="KW-0472">Membrane</keyword>
<keyword evidence="1" id="KW-1133">Transmembrane helix</keyword>
<keyword evidence="1" id="KW-0812">Transmembrane</keyword>
<dbReference type="Proteomes" id="UP001500552">
    <property type="component" value="Unassembled WGS sequence"/>
</dbReference>
<feature type="transmembrane region" description="Helical" evidence="1">
    <location>
        <begin position="47"/>
        <end position="67"/>
    </location>
</feature>
<feature type="transmembrane region" description="Helical" evidence="1">
    <location>
        <begin position="16"/>
        <end position="35"/>
    </location>
</feature>
<keyword evidence="3" id="KW-1185">Reference proteome</keyword>
<comment type="caution">
    <text evidence="2">The sequence shown here is derived from an EMBL/GenBank/DDBJ whole genome shotgun (WGS) entry which is preliminary data.</text>
</comment>
<reference evidence="3" key="1">
    <citation type="journal article" date="2019" name="Int. J. Syst. Evol. Microbiol.">
        <title>The Global Catalogue of Microorganisms (GCM) 10K type strain sequencing project: providing services to taxonomists for standard genome sequencing and annotation.</title>
        <authorList>
            <consortium name="The Broad Institute Genomics Platform"/>
            <consortium name="The Broad Institute Genome Sequencing Center for Infectious Disease"/>
            <person name="Wu L."/>
            <person name="Ma J."/>
        </authorList>
    </citation>
    <scope>NUCLEOTIDE SEQUENCE [LARGE SCALE GENOMIC DNA]</scope>
    <source>
        <strain evidence="3">JCM 17926</strain>
    </source>
</reference>
<evidence type="ECO:0000313" key="2">
    <source>
        <dbReference type="EMBL" id="GAA4443856.1"/>
    </source>
</evidence>
<accession>A0ABP8M3H3</accession>
<organism evidence="2 3">
    <name type="scientific">Pontibacter saemangeumensis</name>
    <dbReference type="NCBI Taxonomy" id="1084525"/>
    <lineage>
        <taxon>Bacteria</taxon>
        <taxon>Pseudomonadati</taxon>
        <taxon>Bacteroidota</taxon>
        <taxon>Cytophagia</taxon>
        <taxon>Cytophagales</taxon>
        <taxon>Hymenobacteraceae</taxon>
        <taxon>Pontibacter</taxon>
    </lineage>
</organism>
<protein>
    <submittedName>
        <fullName evidence="2">Uncharacterized protein</fullName>
    </submittedName>
</protein>
<proteinExistence type="predicted"/>
<name>A0ABP8M3H3_9BACT</name>
<evidence type="ECO:0000256" key="1">
    <source>
        <dbReference type="SAM" id="Phobius"/>
    </source>
</evidence>
<sequence length="88" mass="8836">MVPATGLPKLMAAPDAPLQSVLLAIVFTVGVGFTVTVKVRGVPGQPLADGVTVTVATTGAAVVLVAVKAPMLPVPLKPKPTLAEEVQL</sequence>